<evidence type="ECO:0000256" key="4">
    <source>
        <dbReference type="SAM" id="SignalP"/>
    </source>
</evidence>
<dbReference type="EMBL" id="JACCFP010000001">
    <property type="protein sequence ID" value="NYJ00628.1"/>
    <property type="molecule type" value="Genomic_DNA"/>
</dbReference>
<dbReference type="PANTHER" id="PTHR30535:SF34">
    <property type="entry name" value="MOLYBDATE-BINDING PROTEIN MOLA"/>
    <property type="match status" value="1"/>
</dbReference>
<comment type="similarity">
    <text evidence="1">Belongs to the bacterial solute-binding protein 8 family.</text>
</comment>
<feature type="compositionally biased region" description="Low complexity" evidence="3">
    <location>
        <begin position="35"/>
        <end position="45"/>
    </location>
</feature>
<evidence type="ECO:0000256" key="1">
    <source>
        <dbReference type="ARBA" id="ARBA00008814"/>
    </source>
</evidence>
<feature type="domain" description="Fe/B12 periplasmic-binding" evidence="5">
    <location>
        <begin position="69"/>
        <end position="318"/>
    </location>
</feature>
<evidence type="ECO:0000256" key="3">
    <source>
        <dbReference type="SAM" id="MobiDB-lite"/>
    </source>
</evidence>
<dbReference type="SUPFAM" id="SSF53807">
    <property type="entry name" value="Helical backbone' metal receptor"/>
    <property type="match status" value="1"/>
</dbReference>
<keyword evidence="2 4" id="KW-0732">Signal</keyword>
<dbReference type="InterPro" id="IPR050902">
    <property type="entry name" value="ABC_Transporter_SBP"/>
</dbReference>
<sequence length="322" mass="33632">MSTHSHRRAGTAALASLLLAGVLSACGQESEADAGDGASSAGDDAFPVSVLSGTEADGEEITIEEQPDSIVSLSPTATEMLWELGAGDQVVAVDDQSDYPEGVPVTKLSGYEPNVEAILGYEPDLVVTSGDSGDLVAGLERVSVPTLVLPAATTLDEMYGQFERLGAATGHPDEADELTTEVKEGLEAAVADAPDAAGTTYYHELDPSLYSVTSDTFIGQIYGLFGLESIGDEAKGGDDYPQLSEEFVVSEDPDLIFLADSECCGVTPEQVADRGGWDSMEAVEEDRIFPVNEDVASRWGPRVVEFAESIAATLAEQPADAG</sequence>
<evidence type="ECO:0000256" key="2">
    <source>
        <dbReference type="ARBA" id="ARBA00022729"/>
    </source>
</evidence>
<proteinExistence type="inferred from homology"/>
<dbReference type="NCBIfam" id="NF038402">
    <property type="entry name" value="TroA_like"/>
    <property type="match status" value="1"/>
</dbReference>
<accession>A0A853C209</accession>
<protein>
    <submittedName>
        <fullName evidence="6">Iron complex transport system substrate-binding protein</fullName>
    </submittedName>
</protein>
<dbReference type="Proteomes" id="UP000530424">
    <property type="component" value="Unassembled WGS sequence"/>
</dbReference>
<dbReference type="InterPro" id="IPR054828">
    <property type="entry name" value="Vit_B12_bind_prot"/>
</dbReference>
<dbReference type="AlphaFoldDB" id="A0A853C209"/>
<organism evidence="6 7">
    <name type="scientific">Nocardioides thalensis</name>
    <dbReference type="NCBI Taxonomy" id="1914755"/>
    <lineage>
        <taxon>Bacteria</taxon>
        <taxon>Bacillati</taxon>
        <taxon>Actinomycetota</taxon>
        <taxon>Actinomycetes</taxon>
        <taxon>Propionibacteriales</taxon>
        <taxon>Nocardioidaceae</taxon>
        <taxon>Nocardioides</taxon>
    </lineage>
</organism>
<dbReference type="InterPro" id="IPR002491">
    <property type="entry name" value="ABC_transptr_periplasmic_BD"/>
</dbReference>
<dbReference type="RefSeq" id="WP_179667187.1">
    <property type="nucleotide sequence ID" value="NZ_JACCFP010000001.1"/>
</dbReference>
<gene>
    <name evidence="6" type="ORF">HNR19_001326</name>
</gene>
<reference evidence="6 7" key="1">
    <citation type="submission" date="2020-07" db="EMBL/GenBank/DDBJ databases">
        <title>Sequencing the genomes of 1000 actinobacteria strains.</title>
        <authorList>
            <person name="Klenk H.-P."/>
        </authorList>
    </citation>
    <scope>NUCLEOTIDE SEQUENCE [LARGE SCALE GENOMIC DNA]</scope>
    <source>
        <strain evidence="6 7">DSM 103833</strain>
    </source>
</reference>
<dbReference type="PANTHER" id="PTHR30535">
    <property type="entry name" value="VITAMIN B12-BINDING PROTEIN"/>
    <property type="match status" value="1"/>
</dbReference>
<dbReference type="GO" id="GO:0071281">
    <property type="term" value="P:cellular response to iron ion"/>
    <property type="evidence" value="ECO:0007669"/>
    <property type="project" value="TreeGrafter"/>
</dbReference>
<feature type="chain" id="PRO_5038403059" evidence="4">
    <location>
        <begin position="26"/>
        <end position="322"/>
    </location>
</feature>
<evidence type="ECO:0000313" key="6">
    <source>
        <dbReference type="EMBL" id="NYJ00628.1"/>
    </source>
</evidence>
<evidence type="ECO:0000313" key="7">
    <source>
        <dbReference type="Proteomes" id="UP000530424"/>
    </source>
</evidence>
<comment type="caution">
    <text evidence="6">The sequence shown here is derived from an EMBL/GenBank/DDBJ whole genome shotgun (WGS) entry which is preliminary data.</text>
</comment>
<dbReference type="Pfam" id="PF01497">
    <property type="entry name" value="Peripla_BP_2"/>
    <property type="match status" value="1"/>
</dbReference>
<name>A0A853C209_9ACTN</name>
<feature type="signal peptide" evidence="4">
    <location>
        <begin position="1"/>
        <end position="25"/>
    </location>
</feature>
<dbReference type="CDD" id="cd01143">
    <property type="entry name" value="YvrC"/>
    <property type="match status" value="1"/>
</dbReference>
<dbReference type="PROSITE" id="PS50983">
    <property type="entry name" value="FE_B12_PBP"/>
    <property type="match status" value="1"/>
</dbReference>
<dbReference type="Gene3D" id="3.40.50.1980">
    <property type="entry name" value="Nitrogenase molybdenum iron protein domain"/>
    <property type="match status" value="2"/>
</dbReference>
<evidence type="ECO:0000259" key="5">
    <source>
        <dbReference type="PROSITE" id="PS50983"/>
    </source>
</evidence>
<dbReference type="PROSITE" id="PS51257">
    <property type="entry name" value="PROKAR_LIPOPROTEIN"/>
    <property type="match status" value="1"/>
</dbReference>
<feature type="region of interest" description="Disordered" evidence="3">
    <location>
        <begin position="30"/>
        <end position="49"/>
    </location>
</feature>
<keyword evidence="7" id="KW-1185">Reference proteome</keyword>